<reference evidence="2" key="1">
    <citation type="submission" date="2020-05" db="EMBL/GenBank/DDBJ databases">
        <title>WGS assembly of Panicum virgatum.</title>
        <authorList>
            <person name="Lovell J.T."/>
            <person name="Jenkins J."/>
            <person name="Shu S."/>
            <person name="Juenger T.E."/>
            <person name="Schmutz J."/>
        </authorList>
    </citation>
    <scope>NUCLEOTIDE SEQUENCE</scope>
    <source>
        <strain evidence="2">AP13</strain>
    </source>
</reference>
<protein>
    <submittedName>
        <fullName evidence="2">Uncharacterized protein</fullName>
    </submittedName>
</protein>
<evidence type="ECO:0000313" key="3">
    <source>
        <dbReference type="Proteomes" id="UP000823388"/>
    </source>
</evidence>
<dbReference type="AlphaFoldDB" id="A0A8T0RYX7"/>
<keyword evidence="3" id="KW-1185">Reference proteome</keyword>
<dbReference type="EMBL" id="CM029046">
    <property type="protein sequence ID" value="KAG2589988.1"/>
    <property type="molecule type" value="Genomic_DNA"/>
</dbReference>
<dbReference type="Proteomes" id="UP000823388">
    <property type="component" value="Chromosome 5N"/>
</dbReference>
<gene>
    <name evidence="2" type="ORF">PVAP13_5NG315300</name>
</gene>
<accession>A0A8T0RYX7</accession>
<feature type="region of interest" description="Disordered" evidence="1">
    <location>
        <begin position="104"/>
        <end position="127"/>
    </location>
</feature>
<sequence length="180" mass="20441">MDPDERDCVTVNKLYTPTSRNDRLPEIFTEYSRDHRPSVGKLECIFVGYSSSQKECKCWCSTERRLFNDGDGENPDVISSPVEQNQRRMEAVITCSISQPRIETMTGDFDPTPCQEDNSVGDDPRYKGPLRVYMRRTRTCQEEVPGIIPRSANPQEIVDVPSTSSTEIEESDLDDLPIAL</sequence>
<name>A0A8T0RYX7_PANVG</name>
<feature type="region of interest" description="Disordered" evidence="1">
    <location>
        <begin position="149"/>
        <end position="180"/>
    </location>
</feature>
<proteinExistence type="predicted"/>
<evidence type="ECO:0000256" key="1">
    <source>
        <dbReference type="SAM" id="MobiDB-lite"/>
    </source>
</evidence>
<feature type="compositionally biased region" description="Acidic residues" evidence="1">
    <location>
        <begin position="167"/>
        <end position="180"/>
    </location>
</feature>
<evidence type="ECO:0000313" key="2">
    <source>
        <dbReference type="EMBL" id="KAG2589988.1"/>
    </source>
</evidence>
<comment type="caution">
    <text evidence="2">The sequence shown here is derived from an EMBL/GenBank/DDBJ whole genome shotgun (WGS) entry which is preliminary data.</text>
</comment>
<organism evidence="2 3">
    <name type="scientific">Panicum virgatum</name>
    <name type="common">Blackwell switchgrass</name>
    <dbReference type="NCBI Taxonomy" id="38727"/>
    <lineage>
        <taxon>Eukaryota</taxon>
        <taxon>Viridiplantae</taxon>
        <taxon>Streptophyta</taxon>
        <taxon>Embryophyta</taxon>
        <taxon>Tracheophyta</taxon>
        <taxon>Spermatophyta</taxon>
        <taxon>Magnoliopsida</taxon>
        <taxon>Liliopsida</taxon>
        <taxon>Poales</taxon>
        <taxon>Poaceae</taxon>
        <taxon>PACMAD clade</taxon>
        <taxon>Panicoideae</taxon>
        <taxon>Panicodae</taxon>
        <taxon>Paniceae</taxon>
        <taxon>Panicinae</taxon>
        <taxon>Panicum</taxon>
        <taxon>Panicum sect. Hiantes</taxon>
    </lineage>
</organism>